<keyword evidence="11" id="KW-0413">Isomerase</keyword>
<dbReference type="InterPro" id="IPR005841">
    <property type="entry name" value="Alpha-D-phosphohexomutase_SF"/>
</dbReference>
<evidence type="ECO:0000256" key="11">
    <source>
        <dbReference type="ARBA" id="ARBA00023235"/>
    </source>
</evidence>
<keyword evidence="21" id="KW-1185">Reference proteome</keyword>
<comment type="catalytic activity">
    <reaction evidence="1">
        <text>alpha-D-glucose 1-phosphate = alpha-D-glucose 6-phosphate</text>
        <dbReference type="Rhea" id="RHEA:23536"/>
        <dbReference type="ChEBI" id="CHEBI:58225"/>
        <dbReference type="ChEBI" id="CHEBI:58601"/>
        <dbReference type="EC" id="5.4.2.2"/>
    </reaction>
</comment>
<feature type="domain" description="Alpha-D-phosphohexomutase alpha/beta/alpha" evidence="17">
    <location>
        <begin position="45"/>
        <end position="177"/>
    </location>
</feature>
<dbReference type="InterPro" id="IPR005844">
    <property type="entry name" value="A-D-PHexomutase_a/b/a-I"/>
</dbReference>
<dbReference type="GO" id="GO:0004614">
    <property type="term" value="F:phosphoglucomutase activity"/>
    <property type="evidence" value="ECO:0007669"/>
    <property type="project" value="UniProtKB-EC"/>
</dbReference>
<evidence type="ECO:0000256" key="3">
    <source>
        <dbReference type="ARBA" id="ARBA00005164"/>
    </source>
</evidence>
<comment type="cofactor">
    <cofactor evidence="2">
        <name>Mg(2+)</name>
        <dbReference type="ChEBI" id="CHEBI:18420"/>
    </cofactor>
</comment>
<dbReference type="PANTHER" id="PTHR45745">
    <property type="entry name" value="PHOSPHOMANNOMUTASE 45A"/>
    <property type="match status" value="1"/>
</dbReference>
<dbReference type="SUPFAM" id="SSF53738">
    <property type="entry name" value="Phosphoglucomutase, first 3 domains"/>
    <property type="match status" value="3"/>
</dbReference>
<dbReference type="CDD" id="cd05799">
    <property type="entry name" value="PGM2"/>
    <property type="match status" value="1"/>
</dbReference>
<keyword evidence="9 15" id="KW-0479">Metal-binding</keyword>
<feature type="domain" description="Alpha-D-phosphohexomutase C-terminal" evidence="16">
    <location>
        <begin position="495"/>
        <end position="538"/>
    </location>
</feature>
<dbReference type="Gene3D" id="3.30.310.50">
    <property type="entry name" value="Alpha-D-phosphohexomutase, C-terminal domain"/>
    <property type="match status" value="1"/>
</dbReference>
<dbReference type="EC" id="5.4.2.2" evidence="6"/>
<dbReference type="GO" id="GO:0008973">
    <property type="term" value="F:phosphopentomutase activity"/>
    <property type="evidence" value="ECO:0007669"/>
    <property type="project" value="TreeGrafter"/>
</dbReference>
<keyword evidence="8" id="KW-0597">Phosphoprotein</keyword>
<dbReference type="InterPro" id="IPR036900">
    <property type="entry name" value="A-D-PHexomutase_C_sf"/>
</dbReference>
<dbReference type="PANTHER" id="PTHR45745:SF1">
    <property type="entry name" value="PHOSPHOGLUCOMUTASE 2B-RELATED"/>
    <property type="match status" value="1"/>
</dbReference>
<feature type="domain" description="Alpha-D-phosphohexomutase alpha/beta/alpha" evidence="18">
    <location>
        <begin position="209"/>
        <end position="317"/>
    </location>
</feature>
<dbReference type="InterPro" id="IPR005843">
    <property type="entry name" value="A-D-PHexomutase_C"/>
</dbReference>
<evidence type="ECO:0000259" key="16">
    <source>
        <dbReference type="Pfam" id="PF00408"/>
    </source>
</evidence>
<dbReference type="InterPro" id="IPR016066">
    <property type="entry name" value="A-D-PHexomutase_CS"/>
</dbReference>
<gene>
    <name evidence="20" type="ORF">FPL14_11450</name>
</gene>
<dbReference type="PROSITE" id="PS00710">
    <property type="entry name" value="PGM_PMM"/>
    <property type="match status" value="1"/>
</dbReference>
<keyword evidence="10 15" id="KW-0460">Magnesium</keyword>
<dbReference type="Pfam" id="PF00408">
    <property type="entry name" value="PGM_PMM_IV"/>
    <property type="match status" value="1"/>
</dbReference>
<keyword evidence="7" id="KW-0313">Glucose metabolism</keyword>
<dbReference type="PRINTS" id="PR00509">
    <property type="entry name" value="PGMPMM"/>
</dbReference>
<feature type="domain" description="Alpha-D-phosphohexomutase alpha/beta/alpha" evidence="19">
    <location>
        <begin position="327"/>
        <end position="452"/>
    </location>
</feature>
<dbReference type="KEGG" id="cchl:FPL14_11450"/>
<evidence type="ECO:0000259" key="18">
    <source>
        <dbReference type="Pfam" id="PF02879"/>
    </source>
</evidence>
<evidence type="ECO:0000256" key="7">
    <source>
        <dbReference type="ARBA" id="ARBA00022526"/>
    </source>
</evidence>
<dbReference type="GO" id="GO:0006166">
    <property type="term" value="P:purine ribonucleoside salvage"/>
    <property type="evidence" value="ECO:0007669"/>
    <property type="project" value="TreeGrafter"/>
</dbReference>
<dbReference type="EMBL" id="CP041969">
    <property type="protein sequence ID" value="QMV41729.1"/>
    <property type="molecule type" value="Genomic_DNA"/>
</dbReference>
<evidence type="ECO:0000256" key="8">
    <source>
        <dbReference type="ARBA" id="ARBA00022553"/>
    </source>
</evidence>
<evidence type="ECO:0000256" key="5">
    <source>
        <dbReference type="ARBA" id="ARBA00010231"/>
    </source>
</evidence>
<dbReference type="RefSeq" id="WP_182303068.1">
    <property type="nucleotide sequence ID" value="NZ_CP041969.1"/>
</dbReference>
<proteinExistence type="inferred from homology"/>
<evidence type="ECO:0000256" key="14">
    <source>
        <dbReference type="ARBA" id="ARBA00041467"/>
    </source>
</evidence>
<evidence type="ECO:0000256" key="15">
    <source>
        <dbReference type="RuleBase" id="RU004326"/>
    </source>
</evidence>
<evidence type="ECO:0000256" key="12">
    <source>
        <dbReference type="ARBA" id="ARBA00039995"/>
    </source>
</evidence>
<dbReference type="GO" id="GO:0000287">
    <property type="term" value="F:magnesium ion binding"/>
    <property type="evidence" value="ECO:0007669"/>
    <property type="project" value="InterPro"/>
</dbReference>
<evidence type="ECO:0000256" key="9">
    <source>
        <dbReference type="ARBA" id="ARBA00022723"/>
    </source>
</evidence>
<reference evidence="20 21" key="1">
    <citation type="submission" date="2019-07" db="EMBL/GenBank/DDBJ databases">
        <authorList>
            <person name="Kim J.K."/>
            <person name="Cheong H.-M."/>
            <person name="Choi Y."/>
            <person name="Hwang K.J."/>
            <person name="Lee S."/>
            <person name="Choi C."/>
        </authorList>
    </citation>
    <scope>NUCLEOTIDE SEQUENCE [LARGE SCALE GENOMIC DNA]</scope>
    <source>
        <strain evidence="20 21">KS 22</strain>
    </source>
</reference>
<sequence length="567" mass="61158">MAANPQVVYEAWLKDPNIDDQTKEELRAIDGQAGEIEDRFYRDLEFGTGGLRGVMGAGTNRMNRYVIGKATQGFANFLLGESSSPSVVIAHDSRSNSDVYSLEAACVLAANGIRTYLFRSLRPTPQLSFAVRDLKATGGIVVTASHNPPEYNGYKVYGADGGQLVPHQAEQVIGQIRLIDSFDQVKRLTPAEAEAQGLLVWLGDEDDQRYVDIVVSQTVRPEVIKNGAGKALKVVFTPLHGAGNVPIQRVLKQAGFSSVSVVGEQEQPNGQFPTVKSPNPEEQEAFALAIKLANEVGADIIVGTDPDCDRMGAVVKNDKGEFVVLTGNQSGALMVNYLLSNLQSQGKLPVNGAVIKTIVTSEMGADIAASYGCDVMSTLTGFKYIGELMSRFEVTGSHTFLFGYEESYGYLTGTYARDKDAVVAALLICEAAAYYKAQGKTLYEVLLELYAKHGTYLEKLESRTLKGKNGVEQIGAIMTDWRTNPPEEIAGVTVSKVLDYGKGLDGLPVENVLKFLLADGSWFCLRPSGTEPKIKVYFAVCGTGLDGATSSLKRLAEAVMARVDSLA</sequence>
<dbReference type="InterPro" id="IPR016055">
    <property type="entry name" value="A-D-PHexomutase_a/b/a-I/II/III"/>
</dbReference>
<dbReference type="SUPFAM" id="SSF55957">
    <property type="entry name" value="Phosphoglucomutase, C-terminal domain"/>
    <property type="match status" value="1"/>
</dbReference>
<dbReference type="Pfam" id="PF02878">
    <property type="entry name" value="PGM_PMM_I"/>
    <property type="match status" value="1"/>
</dbReference>
<evidence type="ECO:0000313" key="21">
    <source>
        <dbReference type="Proteomes" id="UP000515679"/>
    </source>
</evidence>
<keyword evidence="7" id="KW-0119">Carbohydrate metabolism</keyword>
<evidence type="ECO:0000259" key="19">
    <source>
        <dbReference type="Pfam" id="PF02880"/>
    </source>
</evidence>
<dbReference type="InterPro" id="IPR005845">
    <property type="entry name" value="A-D-PHexomutase_a/b/a-II"/>
</dbReference>
<evidence type="ECO:0000256" key="1">
    <source>
        <dbReference type="ARBA" id="ARBA00000443"/>
    </source>
</evidence>
<evidence type="ECO:0000259" key="17">
    <source>
        <dbReference type="Pfam" id="PF02878"/>
    </source>
</evidence>
<comment type="pathway">
    <text evidence="3">Glycolipid metabolism; diglucosyl-diacylglycerol biosynthesis.</text>
</comment>
<dbReference type="AlphaFoldDB" id="A0A7G5BXP5"/>
<dbReference type="Proteomes" id="UP000515679">
    <property type="component" value="Chromosome"/>
</dbReference>
<comment type="pathway">
    <text evidence="4">Lipid metabolism.</text>
</comment>
<dbReference type="GO" id="GO:0006006">
    <property type="term" value="P:glucose metabolic process"/>
    <property type="evidence" value="ECO:0007669"/>
    <property type="project" value="UniProtKB-KW"/>
</dbReference>
<accession>A0A7G5BXP5</accession>
<evidence type="ECO:0000256" key="4">
    <source>
        <dbReference type="ARBA" id="ARBA00005189"/>
    </source>
</evidence>
<dbReference type="Pfam" id="PF02880">
    <property type="entry name" value="PGM_PMM_III"/>
    <property type="match status" value="1"/>
</dbReference>
<dbReference type="InterPro" id="IPR005846">
    <property type="entry name" value="A-D-PHexomutase_a/b/a-III"/>
</dbReference>
<protein>
    <recommendedName>
        <fullName evidence="12">Phosphoglucomutase</fullName>
        <ecNumber evidence="6">5.4.2.2</ecNumber>
    </recommendedName>
    <alternativeName>
        <fullName evidence="14">Alpha-phosphoglucomutase</fullName>
    </alternativeName>
    <alternativeName>
        <fullName evidence="13">Glucose phosphomutase</fullName>
    </alternativeName>
</protein>
<name>A0A7G5BXP5_9BACL</name>
<evidence type="ECO:0000256" key="2">
    <source>
        <dbReference type="ARBA" id="ARBA00001946"/>
    </source>
</evidence>
<comment type="similarity">
    <text evidence="5 15">Belongs to the phosphohexose mutase family.</text>
</comment>
<organism evidence="20 21">
    <name type="scientific">Cohnella cholangitidis</name>
    <dbReference type="NCBI Taxonomy" id="2598458"/>
    <lineage>
        <taxon>Bacteria</taxon>
        <taxon>Bacillati</taxon>
        <taxon>Bacillota</taxon>
        <taxon>Bacilli</taxon>
        <taxon>Bacillales</taxon>
        <taxon>Paenibacillaceae</taxon>
        <taxon>Cohnella</taxon>
    </lineage>
</organism>
<evidence type="ECO:0000256" key="6">
    <source>
        <dbReference type="ARBA" id="ARBA00012728"/>
    </source>
</evidence>
<dbReference type="Pfam" id="PF02879">
    <property type="entry name" value="PGM_PMM_II"/>
    <property type="match status" value="1"/>
</dbReference>
<dbReference type="Gene3D" id="3.40.120.10">
    <property type="entry name" value="Alpha-D-Glucose-1,6-Bisphosphate, subunit A, domain 3"/>
    <property type="match status" value="3"/>
</dbReference>
<evidence type="ECO:0000313" key="20">
    <source>
        <dbReference type="EMBL" id="QMV41729.1"/>
    </source>
</evidence>
<evidence type="ECO:0000256" key="13">
    <source>
        <dbReference type="ARBA" id="ARBA00041398"/>
    </source>
</evidence>
<evidence type="ECO:0000256" key="10">
    <source>
        <dbReference type="ARBA" id="ARBA00022842"/>
    </source>
</evidence>